<feature type="transmembrane region" description="Helical" evidence="1">
    <location>
        <begin position="32"/>
        <end position="51"/>
    </location>
</feature>
<dbReference type="Proteomes" id="UP001430953">
    <property type="component" value="Unassembled WGS sequence"/>
</dbReference>
<evidence type="ECO:0000313" key="2">
    <source>
        <dbReference type="EMBL" id="KAL0130381.1"/>
    </source>
</evidence>
<evidence type="ECO:0000313" key="4">
    <source>
        <dbReference type="Proteomes" id="UP001430953"/>
    </source>
</evidence>
<name>A0AAW2GT32_9HYME</name>
<dbReference type="AlphaFoldDB" id="A0AAW2GT32"/>
<accession>A0AAW2GT32</accession>
<keyword evidence="1" id="KW-1133">Transmembrane helix</keyword>
<reference evidence="2 4" key="1">
    <citation type="submission" date="2023-03" db="EMBL/GenBank/DDBJ databases">
        <title>High recombination rates correlate with genetic variation in Cardiocondyla obscurior ants.</title>
        <authorList>
            <person name="Errbii M."/>
        </authorList>
    </citation>
    <scope>NUCLEOTIDE SEQUENCE [LARGE SCALE GENOMIC DNA]</scope>
    <source>
        <strain evidence="2">Alpha-2009</strain>
        <tissue evidence="2">Whole body</tissue>
    </source>
</reference>
<protein>
    <submittedName>
        <fullName evidence="2">Uncharacterized protein</fullName>
    </submittedName>
</protein>
<evidence type="ECO:0000256" key="1">
    <source>
        <dbReference type="SAM" id="Phobius"/>
    </source>
</evidence>
<gene>
    <name evidence="2" type="ORF">PUN28_002203</name>
    <name evidence="3" type="ORF">PUN28_002225</name>
</gene>
<comment type="caution">
    <text evidence="2">The sequence shown here is derived from an EMBL/GenBank/DDBJ whole genome shotgun (WGS) entry which is preliminary data.</text>
</comment>
<keyword evidence="4" id="KW-1185">Reference proteome</keyword>
<evidence type="ECO:0000313" key="3">
    <source>
        <dbReference type="EMBL" id="KAL0130403.1"/>
    </source>
</evidence>
<keyword evidence="1" id="KW-0472">Membrane</keyword>
<proteinExistence type="predicted"/>
<dbReference type="EMBL" id="JADYXP020000002">
    <property type="protein sequence ID" value="KAL0130403.1"/>
    <property type="molecule type" value="Genomic_DNA"/>
</dbReference>
<organism evidence="2 4">
    <name type="scientific">Cardiocondyla obscurior</name>
    <dbReference type="NCBI Taxonomy" id="286306"/>
    <lineage>
        <taxon>Eukaryota</taxon>
        <taxon>Metazoa</taxon>
        <taxon>Ecdysozoa</taxon>
        <taxon>Arthropoda</taxon>
        <taxon>Hexapoda</taxon>
        <taxon>Insecta</taxon>
        <taxon>Pterygota</taxon>
        <taxon>Neoptera</taxon>
        <taxon>Endopterygota</taxon>
        <taxon>Hymenoptera</taxon>
        <taxon>Apocrita</taxon>
        <taxon>Aculeata</taxon>
        <taxon>Formicoidea</taxon>
        <taxon>Formicidae</taxon>
        <taxon>Myrmicinae</taxon>
        <taxon>Cardiocondyla</taxon>
    </lineage>
</organism>
<sequence length="75" mass="8707">MSSQVFIRRSCSRRTLLARILDADRKSSSKPALIQSAGVFSYFLVCLVLHFRIFRLDEKSPQESITYDNNKKNPR</sequence>
<dbReference type="EMBL" id="JADYXP020000002">
    <property type="protein sequence ID" value="KAL0130381.1"/>
    <property type="molecule type" value="Genomic_DNA"/>
</dbReference>
<keyword evidence="1" id="KW-0812">Transmembrane</keyword>